<dbReference type="InterPro" id="IPR009057">
    <property type="entry name" value="Homeodomain-like_sf"/>
</dbReference>
<proteinExistence type="predicted"/>
<dbReference type="PROSITE" id="PS50977">
    <property type="entry name" value="HTH_TETR_2"/>
    <property type="match status" value="1"/>
</dbReference>
<dbReference type="SUPFAM" id="SSF46689">
    <property type="entry name" value="Homeodomain-like"/>
    <property type="match status" value="1"/>
</dbReference>
<evidence type="ECO:0000256" key="2">
    <source>
        <dbReference type="ARBA" id="ARBA00023125"/>
    </source>
</evidence>
<gene>
    <name evidence="6" type="ORF">SAMN05660991_00156</name>
</gene>
<dbReference type="STRING" id="673521.SAMN05660991_00156"/>
<name>A0A1H8PGD5_9ACTN</name>
<dbReference type="Pfam" id="PF00440">
    <property type="entry name" value="TetR_N"/>
    <property type="match status" value="1"/>
</dbReference>
<evidence type="ECO:0000256" key="1">
    <source>
        <dbReference type="ARBA" id="ARBA00023015"/>
    </source>
</evidence>
<dbReference type="InterPro" id="IPR050109">
    <property type="entry name" value="HTH-type_TetR-like_transc_reg"/>
</dbReference>
<sequence>MGAPRRIAGPDAKNREVLLDAAERILLDEGYPAVTSRRVASRVGLKPQLVHYYFRNMDELFLAVFTRRAEEGLRRQAEALASPEPLRALWEFGSDPAGIVLTMEIMSLASRRESLRAEVGRYAERFRTAQAEALAELMGRAGVADDVPPAALSMIMTSLARVAVIERSIGVSTGHAETLALVESYIDRLEKALRPAGGPPQA</sequence>
<protein>
    <submittedName>
        <fullName evidence="6">Transcriptional regulator, TetR family</fullName>
    </submittedName>
</protein>
<evidence type="ECO:0000256" key="3">
    <source>
        <dbReference type="ARBA" id="ARBA00023163"/>
    </source>
</evidence>
<evidence type="ECO:0000259" key="5">
    <source>
        <dbReference type="PROSITE" id="PS50977"/>
    </source>
</evidence>
<reference evidence="7" key="1">
    <citation type="submission" date="2016-10" db="EMBL/GenBank/DDBJ databases">
        <authorList>
            <person name="Varghese N."/>
            <person name="Submissions S."/>
        </authorList>
    </citation>
    <scope>NUCLEOTIDE SEQUENCE [LARGE SCALE GENOMIC DNA]</scope>
    <source>
        <strain evidence="7">DSM 45413</strain>
    </source>
</reference>
<dbReference type="InterPro" id="IPR001647">
    <property type="entry name" value="HTH_TetR"/>
</dbReference>
<dbReference type="PANTHER" id="PTHR30055:SF238">
    <property type="entry name" value="MYCOFACTOCIN BIOSYNTHESIS TRANSCRIPTIONAL REGULATOR MFTR-RELATED"/>
    <property type="match status" value="1"/>
</dbReference>
<accession>A0A1H8PGD5</accession>
<keyword evidence="7" id="KW-1185">Reference proteome</keyword>
<feature type="domain" description="HTH tetR-type" evidence="5">
    <location>
        <begin position="12"/>
        <end position="72"/>
    </location>
</feature>
<dbReference type="Gene3D" id="1.10.357.10">
    <property type="entry name" value="Tetracycline Repressor, domain 2"/>
    <property type="match status" value="1"/>
</dbReference>
<dbReference type="RefSeq" id="WP_091939135.1">
    <property type="nucleotide sequence ID" value="NZ_FOEE01000001.1"/>
</dbReference>
<dbReference type="GO" id="GO:0000976">
    <property type="term" value="F:transcription cis-regulatory region binding"/>
    <property type="evidence" value="ECO:0007669"/>
    <property type="project" value="TreeGrafter"/>
</dbReference>
<keyword evidence="1" id="KW-0805">Transcription regulation</keyword>
<dbReference type="SUPFAM" id="SSF48498">
    <property type="entry name" value="Tetracyclin repressor-like, C-terminal domain"/>
    <property type="match status" value="1"/>
</dbReference>
<evidence type="ECO:0000256" key="4">
    <source>
        <dbReference type="PROSITE-ProRule" id="PRU00335"/>
    </source>
</evidence>
<dbReference type="Proteomes" id="UP000198960">
    <property type="component" value="Unassembled WGS sequence"/>
</dbReference>
<keyword evidence="3" id="KW-0804">Transcription</keyword>
<dbReference type="GO" id="GO:0003700">
    <property type="term" value="F:DNA-binding transcription factor activity"/>
    <property type="evidence" value="ECO:0007669"/>
    <property type="project" value="TreeGrafter"/>
</dbReference>
<dbReference type="OrthoDB" id="3474596at2"/>
<feature type="DNA-binding region" description="H-T-H motif" evidence="4">
    <location>
        <begin position="35"/>
        <end position="54"/>
    </location>
</feature>
<dbReference type="InterPro" id="IPR036271">
    <property type="entry name" value="Tet_transcr_reg_TetR-rel_C_sf"/>
</dbReference>
<dbReference type="PRINTS" id="PR00455">
    <property type="entry name" value="HTHTETR"/>
</dbReference>
<dbReference type="EMBL" id="FOEE01000001">
    <property type="protein sequence ID" value="SEO40774.1"/>
    <property type="molecule type" value="Genomic_DNA"/>
</dbReference>
<dbReference type="PANTHER" id="PTHR30055">
    <property type="entry name" value="HTH-TYPE TRANSCRIPTIONAL REGULATOR RUTR"/>
    <property type="match status" value="1"/>
</dbReference>
<keyword evidence="2 4" id="KW-0238">DNA-binding</keyword>
<dbReference type="AlphaFoldDB" id="A0A1H8PGD5"/>
<organism evidence="6 7">
    <name type="scientific">Trujillonella endophytica</name>
    <dbReference type="NCBI Taxonomy" id="673521"/>
    <lineage>
        <taxon>Bacteria</taxon>
        <taxon>Bacillati</taxon>
        <taxon>Actinomycetota</taxon>
        <taxon>Actinomycetes</taxon>
        <taxon>Geodermatophilales</taxon>
        <taxon>Geodermatophilaceae</taxon>
        <taxon>Trujillonella</taxon>
    </lineage>
</organism>
<evidence type="ECO:0000313" key="6">
    <source>
        <dbReference type="EMBL" id="SEO40774.1"/>
    </source>
</evidence>
<evidence type="ECO:0000313" key="7">
    <source>
        <dbReference type="Proteomes" id="UP000198960"/>
    </source>
</evidence>